<protein>
    <submittedName>
        <fullName evidence="1">Uncharacterized protein</fullName>
    </submittedName>
</protein>
<comment type="caution">
    <text evidence="1">The sequence shown here is derived from an EMBL/GenBank/DDBJ whole genome shotgun (WGS) entry which is preliminary data.</text>
</comment>
<evidence type="ECO:0000313" key="1">
    <source>
        <dbReference type="EMBL" id="OJT06458.1"/>
    </source>
</evidence>
<organism evidence="1 2">
    <name type="scientific">Trametes pubescens</name>
    <name type="common">White-rot fungus</name>
    <dbReference type="NCBI Taxonomy" id="154538"/>
    <lineage>
        <taxon>Eukaryota</taxon>
        <taxon>Fungi</taxon>
        <taxon>Dikarya</taxon>
        <taxon>Basidiomycota</taxon>
        <taxon>Agaricomycotina</taxon>
        <taxon>Agaricomycetes</taxon>
        <taxon>Polyporales</taxon>
        <taxon>Polyporaceae</taxon>
        <taxon>Trametes</taxon>
    </lineage>
</organism>
<accession>A0A1M2VFX6</accession>
<dbReference type="AlphaFoldDB" id="A0A1M2VFX6"/>
<sequence length="180" mass="20913">MAPSYDDDELSILTRLQGQDVASDDRDTAFEPVEHSQVAAPAPRPPAPVAQAHARLRNVQCEWGRCDKVLWRLMWQAHMDEEHKLRHQGYKTASWHCQWRRCKHVERTHELMETNLRERHFVRDIPFCGMCSKLFVTLDYFVCVSVGNARCLNNDSVPALYALELQSHHAEDCWGKVKCQ</sequence>
<proteinExistence type="predicted"/>
<keyword evidence="2" id="KW-1185">Reference proteome</keyword>
<gene>
    <name evidence="1" type="ORF">TRAPUB_2733</name>
</gene>
<reference evidence="1 2" key="1">
    <citation type="submission" date="2016-10" db="EMBL/GenBank/DDBJ databases">
        <title>Genome sequence of the basidiomycete white-rot fungus Trametes pubescens.</title>
        <authorList>
            <person name="Makela M.R."/>
            <person name="Granchi Z."/>
            <person name="Peng M."/>
            <person name="De Vries R.P."/>
            <person name="Grigoriev I."/>
            <person name="Riley R."/>
            <person name="Hilden K."/>
        </authorList>
    </citation>
    <scope>NUCLEOTIDE SEQUENCE [LARGE SCALE GENOMIC DNA]</scope>
    <source>
        <strain evidence="1 2">FBCC735</strain>
    </source>
</reference>
<dbReference type="Proteomes" id="UP000184267">
    <property type="component" value="Unassembled WGS sequence"/>
</dbReference>
<dbReference type="EMBL" id="MNAD01001309">
    <property type="protein sequence ID" value="OJT06458.1"/>
    <property type="molecule type" value="Genomic_DNA"/>
</dbReference>
<name>A0A1M2VFX6_TRAPU</name>
<dbReference type="OrthoDB" id="10580279at2759"/>
<evidence type="ECO:0000313" key="2">
    <source>
        <dbReference type="Proteomes" id="UP000184267"/>
    </source>
</evidence>